<keyword evidence="2" id="KW-1185">Reference proteome</keyword>
<evidence type="ECO:0000313" key="1">
    <source>
        <dbReference type="EMBL" id="MEN5379495.1"/>
    </source>
</evidence>
<dbReference type="InterPro" id="IPR008928">
    <property type="entry name" value="6-hairpin_glycosidase_sf"/>
</dbReference>
<gene>
    <name evidence="1" type="ORF">ABE541_19670</name>
</gene>
<name>A0ABV0BY59_9SPHI</name>
<comment type="caution">
    <text evidence="1">The sequence shown here is derived from an EMBL/GenBank/DDBJ whole genome shotgun (WGS) entry which is preliminary data.</text>
</comment>
<protein>
    <submittedName>
        <fullName evidence="1">Uncharacterized protein</fullName>
    </submittedName>
</protein>
<dbReference type="Proteomes" id="UP001409291">
    <property type="component" value="Unassembled WGS sequence"/>
</dbReference>
<accession>A0ABV0BY59</accession>
<dbReference type="EMBL" id="JBDJNQ010000010">
    <property type="protein sequence ID" value="MEN5379495.1"/>
    <property type="molecule type" value="Genomic_DNA"/>
</dbReference>
<dbReference type="RefSeq" id="WP_346582271.1">
    <property type="nucleotide sequence ID" value="NZ_JBDJNQ010000010.1"/>
</dbReference>
<evidence type="ECO:0000313" key="2">
    <source>
        <dbReference type="Proteomes" id="UP001409291"/>
    </source>
</evidence>
<organism evidence="1 2">
    <name type="scientific">Sphingobacterium kitahiroshimense</name>
    <dbReference type="NCBI Taxonomy" id="470446"/>
    <lineage>
        <taxon>Bacteria</taxon>
        <taxon>Pseudomonadati</taxon>
        <taxon>Bacteroidota</taxon>
        <taxon>Sphingobacteriia</taxon>
        <taxon>Sphingobacteriales</taxon>
        <taxon>Sphingobacteriaceae</taxon>
        <taxon>Sphingobacterium</taxon>
    </lineage>
</organism>
<dbReference type="SUPFAM" id="SSF48208">
    <property type="entry name" value="Six-hairpin glycosidases"/>
    <property type="match status" value="1"/>
</dbReference>
<sequence>MTTEIPLQHISSLLIDQLRNAHYVAHYDQQFGPFNIKVLGLPQHLILTIDLPNGNIIVSILNHLTIEEMRALTLKMQSSGVTISYETSYGQSQIKINYLEDQGLFHYQQFLTPAHPLFLSEERPECFVIKKDFTIFKQGNIFVEQAQLRSGICYFDFGKLIAGSLFYFQNFSTLYSYAEDSQISYADSVKISWPEFGFKLPTSKENPLEKGKKYQIRDSYIIYSPTKPKNTHEIAATFLSNLSTLYRAIPKPNCSSHNLIEIREKCLHDLCHHKGCWQQVNTDAFLNAYLNDYENPAESMVQLAILYPLIAHRKDHKNQDLEMIISSLKNGISRFFDPSLKCIVRWIPEDAPKLDQSEEQKKPRVMDSWYLHHPLLNLAFIIEAGGADDQLKQQFISSLHYCIQVAQHFKYQWPIFYDLDTMVILKKEAAPGEGGEKDVAGLYAFLLLKAYKITKKPLYLQEAKKAANTLKKQGFNLLYQANNTAYAAEALLDLWSISGKNLYLRLFEVCVANLMKNTAIWNLNYGNAKEYNTFFMLFPLKDAPYAAVFEEQECALSFNRIVQFLYQQQVPISKDIILLLSEYIKYALNRLPYYYPPMLPKDILSQEVKTGFLNVETWIPIEDLGDGWTAPGAVGQEVYGAGGIFNAVNGYCIPLKEPDNFIQISYPNTVLTRTEKEVILQVLGTEDCDCTVILIGAKTTAYKFLMVGKKEIILNKTKSSVKIPGNTKLTIKWT</sequence>
<proteinExistence type="predicted"/>
<reference evidence="1 2" key="1">
    <citation type="submission" date="2024-04" db="EMBL/GenBank/DDBJ databases">
        <title>WGS of bacteria from Torrens River.</title>
        <authorList>
            <person name="Wyrsch E.R."/>
            <person name="Drigo B."/>
        </authorList>
    </citation>
    <scope>NUCLEOTIDE SEQUENCE [LARGE SCALE GENOMIC DNA]</scope>
    <source>
        <strain evidence="1 2">TWI391</strain>
    </source>
</reference>